<gene>
    <name evidence="2" type="ORF">Airi01_041350</name>
</gene>
<reference evidence="2" key="1">
    <citation type="submission" date="2023-03" db="EMBL/GenBank/DDBJ databases">
        <title>Actinoallomurus iriomotensis NBRC 103681.</title>
        <authorList>
            <person name="Ichikawa N."/>
            <person name="Sato H."/>
            <person name="Tonouchi N."/>
        </authorList>
    </citation>
    <scope>NUCLEOTIDE SEQUENCE</scope>
    <source>
        <strain evidence="2">NBRC 103681</strain>
    </source>
</reference>
<evidence type="ECO:0000256" key="1">
    <source>
        <dbReference type="SAM" id="MobiDB-lite"/>
    </source>
</evidence>
<name>A0A9W6RHL3_9ACTN</name>
<evidence type="ECO:0000313" key="3">
    <source>
        <dbReference type="Proteomes" id="UP001165135"/>
    </source>
</evidence>
<sequence>MENADALAVWYAAEGRTSERETVARTLVESRSEPAASVGHLRPAATARTEGDPDAT</sequence>
<feature type="region of interest" description="Disordered" evidence="1">
    <location>
        <begin position="28"/>
        <end position="56"/>
    </location>
</feature>
<organism evidence="2 3">
    <name type="scientific">Actinoallomurus iriomotensis</name>
    <dbReference type="NCBI Taxonomy" id="478107"/>
    <lineage>
        <taxon>Bacteria</taxon>
        <taxon>Bacillati</taxon>
        <taxon>Actinomycetota</taxon>
        <taxon>Actinomycetes</taxon>
        <taxon>Streptosporangiales</taxon>
        <taxon>Thermomonosporaceae</taxon>
        <taxon>Actinoallomurus</taxon>
    </lineage>
</organism>
<dbReference type="Proteomes" id="UP001165135">
    <property type="component" value="Unassembled WGS sequence"/>
</dbReference>
<evidence type="ECO:0000313" key="2">
    <source>
        <dbReference type="EMBL" id="GLY75868.1"/>
    </source>
</evidence>
<proteinExistence type="predicted"/>
<comment type="caution">
    <text evidence="2">The sequence shown here is derived from an EMBL/GenBank/DDBJ whole genome shotgun (WGS) entry which is preliminary data.</text>
</comment>
<protein>
    <submittedName>
        <fullName evidence="2">Uncharacterized protein</fullName>
    </submittedName>
</protein>
<accession>A0A9W6RHL3</accession>
<dbReference type="EMBL" id="BSTJ01000004">
    <property type="protein sequence ID" value="GLY75868.1"/>
    <property type="molecule type" value="Genomic_DNA"/>
</dbReference>
<dbReference type="RefSeq" id="WP_285623406.1">
    <property type="nucleotide sequence ID" value="NZ_BSTJ01000004.1"/>
</dbReference>
<dbReference type="AlphaFoldDB" id="A0A9W6RHL3"/>